<dbReference type="EMBL" id="UINC01106875">
    <property type="protein sequence ID" value="SVC71837.1"/>
    <property type="molecule type" value="Genomic_DNA"/>
</dbReference>
<dbReference type="AlphaFoldDB" id="A0A382PG48"/>
<accession>A0A382PG48</accession>
<evidence type="ECO:0000313" key="1">
    <source>
        <dbReference type="EMBL" id="SVC71837.1"/>
    </source>
</evidence>
<sequence length="203" mass="20756">MASNYNSLGFNLMTTGENAGTWGTNTNLNLNYLRDTFGYITVAMTADRTLTIPDNSTGTYDGRAMIIECTGALGANRVLDIAATAGSGSSPGGSASILKPFIVFNNTSTSYTLTFKVTGATGFELTQGSTYLCYHNGTDIINTGLGAATSPGGSTTQVQYNNSGAFGGSANLVFDGTNLTAAGIVTAEGGQLTTIGKALVMGF</sequence>
<gene>
    <name evidence="1" type="ORF">METZ01_LOCUS324691</name>
</gene>
<reference evidence="1" key="1">
    <citation type="submission" date="2018-05" db="EMBL/GenBank/DDBJ databases">
        <authorList>
            <person name="Lanie J.A."/>
            <person name="Ng W.-L."/>
            <person name="Kazmierczak K.M."/>
            <person name="Andrzejewski T.M."/>
            <person name="Davidsen T.M."/>
            <person name="Wayne K.J."/>
            <person name="Tettelin H."/>
            <person name="Glass J.I."/>
            <person name="Rusch D."/>
            <person name="Podicherti R."/>
            <person name="Tsui H.-C.T."/>
            <person name="Winkler M.E."/>
        </authorList>
    </citation>
    <scope>NUCLEOTIDE SEQUENCE</scope>
</reference>
<organism evidence="1">
    <name type="scientific">marine metagenome</name>
    <dbReference type="NCBI Taxonomy" id="408172"/>
    <lineage>
        <taxon>unclassified sequences</taxon>
        <taxon>metagenomes</taxon>
        <taxon>ecological metagenomes</taxon>
    </lineage>
</organism>
<proteinExistence type="predicted"/>
<protein>
    <submittedName>
        <fullName evidence="1">Uncharacterized protein</fullName>
    </submittedName>
</protein>
<name>A0A382PG48_9ZZZZ</name>